<dbReference type="SUPFAM" id="SSF52540">
    <property type="entry name" value="P-loop containing nucleoside triphosphate hydrolases"/>
    <property type="match status" value="1"/>
</dbReference>
<keyword evidence="5" id="KW-0378">Hydrolase</keyword>
<dbReference type="InterPro" id="IPR001650">
    <property type="entry name" value="Helicase_C-like"/>
</dbReference>
<organism evidence="5 6">
    <name type="scientific">Biomaibacter acetigenes</name>
    <dbReference type="NCBI Taxonomy" id="2316383"/>
    <lineage>
        <taxon>Bacteria</taxon>
        <taxon>Bacillati</taxon>
        <taxon>Bacillota</taxon>
        <taxon>Clostridia</taxon>
        <taxon>Thermosediminibacterales</taxon>
        <taxon>Tepidanaerobacteraceae</taxon>
        <taxon>Biomaibacter</taxon>
    </lineage>
</organism>
<dbReference type="GO" id="GO:0006289">
    <property type="term" value="P:nucleotide-excision repair"/>
    <property type="evidence" value="ECO:0007669"/>
    <property type="project" value="TreeGrafter"/>
</dbReference>
<gene>
    <name evidence="5" type="ORF">D2962_17270</name>
</gene>
<dbReference type="InterPro" id="IPR018973">
    <property type="entry name" value="MZB"/>
</dbReference>
<dbReference type="PROSITE" id="PS51194">
    <property type="entry name" value="HELICASE_CTER"/>
    <property type="match status" value="1"/>
</dbReference>
<keyword evidence="6" id="KW-1185">Reference proteome</keyword>
<dbReference type="PANTHER" id="PTHR47957">
    <property type="entry name" value="ATP-DEPENDENT HELICASE HRQ1"/>
    <property type="match status" value="1"/>
</dbReference>
<dbReference type="GO" id="GO:0003676">
    <property type="term" value="F:nucleic acid binding"/>
    <property type="evidence" value="ECO:0007669"/>
    <property type="project" value="InterPro"/>
</dbReference>
<accession>A0A3G2R9S1</accession>
<evidence type="ECO:0000259" key="3">
    <source>
        <dbReference type="PROSITE" id="PS51192"/>
    </source>
</evidence>
<dbReference type="InterPro" id="IPR055227">
    <property type="entry name" value="HRQ1_WHD"/>
</dbReference>
<dbReference type="GO" id="GO:0036297">
    <property type="term" value="P:interstrand cross-link repair"/>
    <property type="evidence" value="ECO:0007669"/>
    <property type="project" value="TreeGrafter"/>
</dbReference>
<dbReference type="CDD" id="cd18797">
    <property type="entry name" value="SF2_C_Hrq"/>
    <property type="match status" value="1"/>
</dbReference>
<feature type="domain" description="Helicase ATP-binding" evidence="3">
    <location>
        <begin position="65"/>
        <end position="244"/>
    </location>
</feature>
<keyword evidence="2" id="KW-0067">ATP-binding</keyword>
<dbReference type="RefSeq" id="WP_122015681.1">
    <property type="nucleotide sequence ID" value="NZ_CP033169.1"/>
</dbReference>
<dbReference type="SMART" id="SM00490">
    <property type="entry name" value="HELICc"/>
    <property type="match status" value="1"/>
</dbReference>
<dbReference type="Pfam" id="PF09369">
    <property type="entry name" value="MZB"/>
    <property type="match status" value="1"/>
</dbReference>
<proteinExistence type="predicted"/>
<dbReference type="SMART" id="SM00487">
    <property type="entry name" value="DEXDc"/>
    <property type="match status" value="1"/>
</dbReference>
<keyword evidence="1" id="KW-0547">Nucleotide-binding</keyword>
<evidence type="ECO:0000256" key="1">
    <source>
        <dbReference type="ARBA" id="ARBA00022741"/>
    </source>
</evidence>
<dbReference type="Gene3D" id="3.40.50.300">
    <property type="entry name" value="P-loop containing nucleotide triphosphate hydrolases"/>
    <property type="match status" value="2"/>
</dbReference>
<dbReference type="AlphaFoldDB" id="A0A3G2R9S1"/>
<evidence type="ECO:0000313" key="6">
    <source>
        <dbReference type="Proteomes" id="UP000280960"/>
    </source>
</evidence>
<dbReference type="EMBL" id="CP033169">
    <property type="protein sequence ID" value="AYO32119.1"/>
    <property type="molecule type" value="Genomic_DNA"/>
</dbReference>
<dbReference type="PANTHER" id="PTHR47957:SF3">
    <property type="entry name" value="ATP-DEPENDENT HELICASE HRQ1"/>
    <property type="match status" value="1"/>
</dbReference>
<sequence length="750" mass="84234">MPFDIKSFLSILANQKWYKGQIISVYEVPPQKARFASLTPPLPRKIESYLTAKDIQLYSHQAEVIRKVREGKNVVLTTATASGKSLAFILPVLEKFCYDKNATALFLYPMKALSYDQLKSLYDMEREMGLAFNIAVYDGDTPKKERGRIRGQSRLILSNPHAFHQYLGWHRLWERFFRNLKFIVIDEAHWYRGIYGSNVALLIRRLRRILRYYGSDPQFILASATMADPVEHANKLVGKQFELVDDDGSAHGKKTYVLWDTGANPSRSEHQQAADLFAHCVASGMQTLCFTVSRKMAELTALWAGEEVPGIAPYRAGYLPEERRALEKDLKEGRLRGIASTNALELGVDIGGLDAVVISGWPGMVASFRQQSGRAGRSGQDALVIQIFFNGPLESFLLKNPSFIFANPSEQAIITLDNDYILKNHLQCAAEELPLEKKDEEWFGAGYIEAVKSLIKEDSIHLVTDYTGIRQKAFRRSKKYAYNGKNAARKFNLSSFEDGEVKLICDDDVLEVLSRRQAIMEAHPGAIYLHQAEPYRVKEFNLDEGVIVVEPAKNNLYTTTLSRTDIMVNKVTRVEKHVRYNLYLGRVSVNEQVYGYMLKTYDKVISHCDLDGIPPVKIDTVAAWIQIMDLKGIPGDLEGGLHAAEHALIAVTPLLAMCDHWDVGGVSIVSGYGGKPAIYIYDGFPGGIGIAERLYSHFGDLAKQAYELVKECDCKDGCPRCVMSYKCGNNNEPLDKHCSIKILELIAGKN</sequence>
<name>A0A3G2R9S1_9FIRM</name>
<feature type="domain" description="Helicase C-terminal" evidence="4">
    <location>
        <begin position="272"/>
        <end position="441"/>
    </location>
</feature>
<dbReference type="InterPro" id="IPR027417">
    <property type="entry name" value="P-loop_NTPase"/>
</dbReference>
<evidence type="ECO:0000256" key="2">
    <source>
        <dbReference type="ARBA" id="ARBA00022840"/>
    </source>
</evidence>
<dbReference type="GO" id="GO:0005524">
    <property type="term" value="F:ATP binding"/>
    <property type="evidence" value="ECO:0007669"/>
    <property type="project" value="UniProtKB-KW"/>
</dbReference>
<reference evidence="5 6" key="1">
    <citation type="submission" date="2018-10" db="EMBL/GenBank/DDBJ databases">
        <authorList>
            <person name="Zhang X."/>
        </authorList>
    </citation>
    <scope>NUCLEOTIDE SEQUENCE [LARGE SCALE GENOMIC DNA]</scope>
    <source>
        <strain evidence="5 6">SK-G1</strain>
    </source>
</reference>
<dbReference type="InterPro" id="IPR011545">
    <property type="entry name" value="DEAD/DEAH_box_helicase_dom"/>
</dbReference>
<protein>
    <submittedName>
        <fullName evidence="5">DEAD/DEAH box helicase</fullName>
    </submittedName>
</protein>
<dbReference type="CDD" id="cd17923">
    <property type="entry name" value="DEXHc_Hrq1-like"/>
    <property type="match status" value="1"/>
</dbReference>
<dbReference type="Pfam" id="PF00270">
    <property type="entry name" value="DEAD"/>
    <property type="match status" value="1"/>
</dbReference>
<dbReference type="GO" id="GO:0043138">
    <property type="term" value="F:3'-5' DNA helicase activity"/>
    <property type="evidence" value="ECO:0007669"/>
    <property type="project" value="TreeGrafter"/>
</dbReference>
<dbReference type="InterPro" id="IPR014001">
    <property type="entry name" value="Helicase_ATP-bd"/>
</dbReference>
<dbReference type="KEGG" id="bacg:D2962_17270"/>
<dbReference type="PROSITE" id="PS51192">
    <property type="entry name" value="HELICASE_ATP_BIND_1"/>
    <property type="match status" value="1"/>
</dbReference>
<dbReference type="Pfam" id="PF22982">
    <property type="entry name" value="WHD_HRQ1"/>
    <property type="match status" value="1"/>
</dbReference>
<keyword evidence="5" id="KW-0347">Helicase</keyword>
<evidence type="ECO:0000259" key="4">
    <source>
        <dbReference type="PROSITE" id="PS51194"/>
    </source>
</evidence>
<evidence type="ECO:0000313" key="5">
    <source>
        <dbReference type="EMBL" id="AYO32119.1"/>
    </source>
</evidence>
<dbReference type="Pfam" id="PF00271">
    <property type="entry name" value="Helicase_C"/>
    <property type="match status" value="1"/>
</dbReference>
<dbReference type="Proteomes" id="UP000280960">
    <property type="component" value="Chromosome"/>
</dbReference>